<sequence>MTAACGTPLQLCLIRRRRMRRTFFRARGDFDGLVHDGVDTRAGDLSLWMRNYGRHGATIVPRWAGMGRRLDASAYRHDSSRGRLSPTCGQERTDDRPVDGCARRLAR</sequence>
<evidence type="ECO:0000256" key="1">
    <source>
        <dbReference type="SAM" id="MobiDB-lite"/>
    </source>
</evidence>
<evidence type="ECO:0000313" key="3">
    <source>
        <dbReference type="Proteomes" id="UP000035721"/>
    </source>
</evidence>
<proteinExistence type="predicted"/>
<evidence type="ECO:0000313" key="2">
    <source>
        <dbReference type="EMBL" id="CCH78503.1"/>
    </source>
</evidence>
<dbReference type="AlphaFoldDB" id="A0A077LX67"/>
<dbReference type="Proteomes" id="UP000035721">
    <property type="component" value="Unassembled WGS sequence"/>
</dbReference>
<feature type="compositionally biased region" description="Basic and acidic residues" evidence="1">
    <location>
        <begin position="91"/>
        <end position="107"/>
    </location>
</feature>
<gene>
    <name evidence="2" type="ORF">BN12_30029</name>
</gene>
<feature type="region of interest" description="Disordered" evidence="1">
    <location>
        <begin position="74"/>
        <end position="107"/>
    </location>
</feature>
<name>A0A077LX67_9MICO</name>
<accession>A0A077LX67</accession>
<reference evidence="2 3" key="1">
    <citation type="journal article" date="2013" name="ISME J.">
        <title>A metabolic model for members of the genus Tetrasphaera involved in enhanced biological phosphorus removal.</title>
        <authorList>
            <person name="Kristiansen R."/>
            <person name="Nguyen H.T.T."/>
            <person name="Saunders A.M."/>
            <person name="Nielsen J.L."/>
            <person name="Wimmer R."/>
            <person name="Le V.Q."/>
            <person name="McIlroy S.J."/>
            <person name="Petrovski S."/>
            <person name="Seviour R.J."/>
            <person name="Calteau A."/>
            <person name="Nielsen K.L."/>
            <person name="Nielsen P.H."/>
        </authorList>
    </citation>
    <scope>NUCLEOTIDE SEQUENCE [LARGE SCALE GENOMIC DNA]</scope>
    <source>
        <strain evidence="2 3">T1-X7</strain>
    </source>
</reference>
<dbReference type="STRING" id="1194083.BN12_30029"/>
<protein>
    <submittedName>
        <fullName evidence="2">Uncharacterized protein</fullName>
    </submittedName>
</protein>
<organism evidence="2 3">
    <name type="scientific">Nostocoides japonicum T1-X7</name>
    <dbReference type="NCBI Taxonomy" id="1194083"/>
    <lineage>
        <taxon>Bacteria</taxon>
        <taxon>Bacillati</taxon>
        <taxon>Actinomycetota</taxon>
        <taxon>Actinomycetes</taxon>
        <taxon>Micrococcales</taxon>
        <taxon>Intrasporangiaceae</taxon>
        <taxon>Nostocoides</taxon>
    </lineage>
</organism>
<comment type="caution">
    <text evidence="2">The sequence shown here is derived from an EMBL/GenBank/DDBJ whole genome shotgun (WGS) entry which is preliminary data.</text>
</comment>
<keyword evidence="3" id="KW-1185">Reference proteome</keyword>
<dbReference type="EMBL" id="CAJB01000223">
    <property type="protein sequence ID" value="CCH78503.1"/>
    <property type="molecule type" value="Genomic_DNA"/>
</dbReference>